<reference evidence="10 11" key="1">
    <citation type="submission" date="2017-03" db="EMBL/GenBank/DDBJ databases">
        <title>Genomes of endolithic fungi from Antarctica.</title>
        <authorList>
            <person name="Coleine C."/>
            <person name="Masonjones S."/>
            <person name="Stajich J.E."/>
        </authorList>
    </citation>
    <scope>NUCLEOTIDE SEQUENCE [LARGE SCALE GENOMIC DNA]</scope>
    <source>
        <strain evidence="10 11">CCFEE 5184</strain>
    </source>
</reference>
<feature type="domain" description="Formyl transferase N-terminal" evidence="9">
    <location>
        <begin position="9"/>
        <end position="207"/>
    </location>
</feature>
<dbReference type="Pfam" id="PF00551">
    <property type="entry name" value="Formyl_trans_N"/>
    <property type="match status" value="1"/>
</dbReference>
<evidence type="ECO:0000313" key="11">
    <source>
        <dbReference type="Proteomes" id="UP000309340"/>
    </source>
</evidence>
<dbReference type="EMBL" id="NAJQ01000171">
    <property type="protein sequence ID" value="TKA76165.1"/>
    <property type="molecule type" value="Genomic_DNA"/>
</dbReference>
<keyword evidence="4" id="KW-0658">Purine biosynthesis</keyword>
<dbReference type="GO" id="GO:0004644">
    <property type="term" value="F:phosphoribosylglycinamide formyltransferase activity"/>
    <property type="evidence" value="ECO:0007669"/>
    <property type="project" value="UniProtKB-EC"/>
</dbReference>
<dbReference type="NCBIfam" id="TIGR00639">
    <property type="entry name" value="PurN"/>
    <property type="match status" value="1"/>
</dbReference>
<evidence type="ECO:0000256" key="2">
    <source>
        <dbReference type="ARBA" id="ARBA00012254"/>
    </source>
</evidence>
<dbReference type="PANTHER" id="PTHR43369:SF2">
    <property type="entry name" value="PHOSPHORIBOSYLGLYCINAMIDE FORMYLTRANSFERASE"/>
    <property type="match status" value="1"/>
</dbReference>
<evidence type="ECO:0000256" key="5">
    <source>
        <dbReference type="ARBA" id="ARBA00038440"/>
    </source>
</evidence>
<evidence type="ECO:0000256" key="6">
    <source>
        <dbReference type="ARBA" id="ARBA00041324"/>
    </source>
</evidence>
<evidence type="ECO:0000256" key="4">
    <source>
        <dbReference type="ARBA" id="ARBA00022755"/>
    </source>
</evidence>
<dbReference type="AlphaFoldDB" id="A0A4U0XMV7"/>
<comment type="pathway">
    <text evidence="1">Purine metabolism; IMP biosynthesis via de novo pathway; N(2)-formyl-N(1)-(5-phospho-D-ribosyl)glycinamide from N(1)-(5-phospho-D-ribosyl)glycinamide (10-formyl THF route): step 1/1.</text>
</comment>
<comment type="caution">
    <text evidence="10">The sequence shown here is derived from an EMBL/GenBank/DDBJ whole genome shotgun (WGS) entry which is preliminary data.</text>
</comment>
<dbReference type="GO" id="GO:0006189">
    <property type="term" value="P:'de novo' IMP biosynthetic process"/>
    <property type="evidence" value="ECO:0007669"/>
    <property type="project" value="UniProtKB-UniPathway"/>
</dbReference>
<keyword evidence="3" id="KW-0808">Transferase</keyword>
<evidence type="ECO:0000313" key="10">
    <source>
        <dbReference type="EMBL" id="TKA76165.1"/>
    </source>
</evidence>
<dbReference type="PANTHER" id="PTHR43369">
    <property type="entry name" value="PHOSPHORIBOSYLGLYCINAMIDE FORMYLTRANSFERASE"/>
    <property type="match status" value="1"/>
</dbReference>
<dbReference type="InterPro" id="IPR001555">
    <property type="entry name" value="GART_AS"/>
</dbReference>
<dbReference type="GO" id="GO:0005737">
    <property type="term" value="C:cytoplasm"/>
    <property type="evidence" value="ECO:0007669"/>
    <property type="project" value="TreeGrafter"/>
</dbReference>
<dbReference type="PROSITE" id="PS00373">
    <property type="entry name" value="GART"/>
    <property type="match status" value="1"/>
</dbReference>
<evidence type="ECO:0000256" key="3">
    <source>
        <dbReference type="ARBA" id="ARBA00022679"/>
    </source>
</evidence>
<name>A0A4U0XMV7_9PEZI</name>
<sequence length="223" mass="24484">MRETSAPARIIVLISGGGTNLQALIDACNTDALPNSTIVRVVSDRKNAYGLKRAEAADIPITHHGILTYKHKHPDSSPEPKFDAARKAYDADLADIVLKDKPDLVVCAGFMRILTTAFLNPVKERAIPIINLHPSKPGDLLGAGCIKRAWDEFETGTRAETGIMIHYVIEEVDMGEPIVSETIDITGCRYLEDLENRIHEREHSLIVKGAKTALAQLQRDGKV</sequence>
<evidence type="ECO:0000256" key="7">
    <source>
        <dbReference type="ARBA" id="ARBA00041682"/>
    </source>
</evidence>
<keyword evidence="11" id="KW-1185">Reference proteome</keyword>
<comment type="similarity">
    <text evidence="5">Belongs to the GART family.</text>
</comment>
<dbReference type="Proteomes" id="UP000309340">
    <property type="component" value="Unassembled WGS sequence"/>
</dbReference>
<dbReference type="Gene3D" id="3.40.50.170">
    <property type="entry name" value="Formyl transferase, N-terminal domain"/>
    <property type="match status" value="1"/>
</dbReference>
<dbReference type="InterPro" id="IPR036477">
    <property type="entry name" value="Formyl_transf_N_sf"/>
</dbReference>
<comment type="catalytic activity">
    <reaction evidence="8">
        <text>N(1)-(5-phospho-beta-D-ribosyl)glycinamide + (6R)-10-formyltetrahydrofolate = N(2)-formyl-N(1)-(5-phospho-beta-D-ribosyl)glycinamide + (6S)-5,6,7,8-tetrahydrofolate + H(+)</text>
        <dbReference type="Rhea" id="RHEA:15053"/>
        <dbReference type="ChEBI" id="CHEBI:15378"/>
        <dbReference type="ChEBI" id="CHEBI:57453"/>
        <dbReference type="ChEBI" id="CHEBI:143788"/>
        <dbReference type="ChEBI" id="CHEBI:147286"/>
        <dbReference type="ChEBI" id="CHEBI:195366"/>
        <dbReference type="EC" id="2.1.2.2"/>
    </reaction>
</comment>
<gene>
    <name evidence="10" type="ORF">B0A55_03078</name>
</gene>
<dbReference type="EC" id="2.1.2.2" evidence="2"/>
<accession>A0A4U0XMV7</accession>
<organism evidence="10 11">
    <name type="scientific">Friedmanniomyces simplex</name>
    <dbReference type="NCBI Taxonomy" id="329884"/>
    <lineage>
        <taxon>Eukaryota</taxon>
        <taxon>Fungi</taxon>
        <taxon>Dikarya</taxon>
        <taxon>Ascomycota</taxon>
        <taxon>Pezizomycotina</taxon>
        <taxon>Dothideomycetes</taxon>
        <taxon>Dothideomycetidae</taxon>
        <taxon>Mycosphaerellales</taxon>
        <taxon>Teratosphaeriaceae</taxon>
        <taxon>Friedmanniomyces</taxon>
    </lineage>
</organism>
<proteinExistence type="inferred from homology"/>
<dbReference type="OrthoDB" id="5575075at2759"/>
<dbReference type="InterPro" id="IPR002376">
    <property type="entry name" value="Formyl_transf_N"/>
</dbReference>
<dbReference type="STRING" id="329884.A0A4U0XMV7"/>
<evidence type="ECO:0000259" key="9">
    <source>
        <dbReference type="Pfam" id="PF00551"/>
    </source>
</evidence>
<protein>
    <recommendedName>
        <fullName evidence="2">phosphoribosylglycinamide formyltransferase 1</fullName>
        <ecNumber evidence="2">2.1.2.2</ecNumber>
    </recommendedName>
    <alternativeName>
        <fullName evidence="7">5'-phosphoribosylglycinamide transformylase</fullName>
    </alternativeName>
    <alternativeName>
        <fullName evidence="6">GAR transformylase</fullName>
    </alternativeName>
</protein>
<dbReference type="SUPFAM" id="SSF53328">
    <property type="entry name" value="Formyltransferase"/>
    <property type="match status" value="1"/>
</dbReference>
<dbReference type="InterPro" id="IPR004607">
    <property type="entry name" value="GART"/>
</dbReference>
<evidence type="ECO:0000256" key="8">
    <source>
        <dbReference type="ARBA" id="ARBA00047664"/>
    </source>
</evidence>
<evidence type="ECO:0000256" key="1">
    <source>
        <dbReference type="ARBA" id="ARBA00005054"/>
    </source>
</evidence>
<dbReference type="UniPathway" id="UPA00074">
    <property type="reaction ID" value="UER00126"/>
</dbReference>